<accession>A0A7Z0SDX8</accession>
<dbReference type="Proteomes" id="UP000537890">
    <property type="component" value="Unassembled WGS sequence"/>
</dbReference>
<organism evidence="1 2">
    <name type="scientific">Candidatus Methanofishera endochildressiae</name>
    <dbReference type="NCBI Taxonomy" id="2738884"/>
    <lineage>
        <taxon>Bacteria</taxon>
        <taxon>Pseudomonadati</taxon>
        <taxon>Pseudomonadota</taxon>
        <taxon>Gammaproteobacteria</taxon>
        <taxon>Candidatus Methanofishera</taxon>
    </lineage>
</organism>
<protein>
    <submittedName>
        <fullName evidence="1">Uncharacterized protein</fullName>
    </submittedName>
</protein>
<proteinExistence type="predicted"/>
<gene>
    <name evidence="1" type="ORF">H0A75_06190</name>
</gene>
<sequence length="65" mass="7996">MLLHGDTWCRYWRVNFRYTNELVDLFDARNGRVFKSMLLVTRKFLGDNFAASFNRWRWCRITSML</sequence>
<name>A0A7Z0SDX8_9GAMM</name>
<dbReference type="EMBL" id="JACCHS010000106">
    <property type="protein sequence ID" value="NYT47214.1"/>
    <property type="molecule type" value="Genomic_DNA"/>
</dbReference>
<reference evidence="1 2" key="1">
    <citation type="submission" date="2020-05" db="EMBL/GenBank/DDBJ databases">
        <title>Horizontal transmission and recombination maintain forever young bacterial symbiont genomes.</title>
        <authorList>
            <person name="Russell S.L."/>
            <person name="Pepper-Tunick E."/>
            <person name="Svedberg J."/>
            <person name="Byrne A."/>
            <person name="Ruelas Castillo J."/>
            <person name="Vollmers C."/>
            <person name="Beinart R.A."/>
            <person name="Corbett-Detig R."/>
        </authorList>
    </citation>
    <scope>NUCLEOTIDE SEQUENCE [LARGE SCALE GENOMIC DNA]</scope>
    <source>
        <strain evidence="1">4727-3</strain>
    </source>
</reference>
<dbReference type="AlphaFoldDB" id="A0A7Z0SDX8"/>
<evidence type="ECO:0000313" key="2">
    <source>
        <dbReference type="Proteomes" id="UP000537890"/>
    </source>
</evidence>
<comment type="caution">
    <text evidence="1">The sequence shown here is derived from an EMBL/GenBank/DDBJ whole genome shotgun (WGS) entry which is preliminary data.</text>
</comment>
<evidence type="ECO:0000313" key="1">
    <source>
        <dbReference type="EMBL" id="NYT47214.1"/>
    </source>
</evidence>